<proteinExistence type="predicted"/>
<evidence type="ECO:0000313" key="1">
    <source>
        <dbReference type="EMBL" id="CDQ99808.1"/>
    </source>
</evidence>
<dbReference type="PANTHER" id="PTHR33198">
    <property type="entry name" value="ANK_REP_REGION DOMAIN-CONTAINING PROTEIN-RELATED"/>
    <property type="match status" value="1"/>
</dbReference>
<dbReference type="STRING" id="8022.A0A060Z6W3"/>
<gene>
    <name evidence="1" type="ORF">GSONMT00039495001</name>
</gene>
<dbReference type="PaxDb" id="8022-A0A060Z6W3"/>
<protein>
    <recommendedName>
        <fullName evidence="3">Retrotransposon gag domain-containing protein</fullName>
    </recommendedName>
</protein>
<dbReference type="PANTHER" id="PTHR33198:SF20">
    <property type="entry name" value="RETROTRANSPOSON GAG DOMAIN-CONTAINING PROTEIN"/>
    <property type="match status" value="1"/>
</dbReference>
<name>A0A060Z6W3_ONCMY</name>
<reference evidence="1" key="2">
    <citation type="submission" date="2014-03" db="EMBL/GenBank/DDBJ databases">
        <authorList>
            <person name="Genoscope - CEA"/>
        </authorList>
    </citation>
    <scope>NUCLEOTIDE SEQUENCE</scope>
</reference>
<sequence>MFTGPLKDKGEDEKCSYLLLWIGEKGRDINNTWTLTEAESKVLTTYYNRFEVYVAPKTNTIFARYKFHEKVQGASESSEQFVTELRLLVKDCDYANKDEMVRDRIVFGIYSPRVREKLLNVGSY</sequence>
<dbReference type="Proteomes" id="UP000193380">
    <property type="component" value="Unassembled WGS sequence"/>
</dbReference>
<evidence type="ECO:0000313" key="2">
    <source>
        <dbReference type="Proteomes" id="UP000193380"/>
    </source>
</evidence>
<organism evidence="1 2">
    <name type="scientific">Oncorhynchus mykiss</name>
    <name type="common">Rainbow trout</name>
    <name type="synonym">Salmo gairdneri</name>
    <dbReference type="NCBI Taxonomy" id="8022"/>
    <lineage>
        <taxon>Eukaryota</taxon>
        <taxon>Metazoa</taxon>
        <taxon>Chordata</taxon>
        <taxon>Craniata</taxon>
        <taxon>Vertebrata</taxon>
        <taxon>Euteleostomi</taxon>
        <taxon>Actinopterygii</taxon>
        <taxon>Neopterygii</taxon>
        <taxon>Teleostei</taxon>
        <taxon>Protacanthopterygii</taxon>
        <taxon>Salmoniformes</taxon>
        <taxon>Salmonidae</taxon>
        <taxon>Salmoninae</taxon>
        <taxon>Oncorhynchus</taxon>
    </lineage>
</organism>
<accession>A0A060Z6W3</accession>
<reference evidence="1" key="1">
    <citation type="journal article" date="2014" name="Nat. Commun.">
        <title>The rainbow trout genome provides novel insights into evolution after whole-genome duplication in vertebrates.</title>
        <authorList>
            <person name="Berthelot C."/>
            <person name="Brunet F."/>
            <person name="Chalopin D."/>
            <person name="Juanchich A."/>
            <person name="Bernard M."/>
            <person name="Noel B."/>
            <person name="Bento P."/>
            <person name="Da Silva C."/>
            <person name="Labadie K."/>
            <person name="Alberti A."/>
            <person name="Aury J.M."/>
            <person name="Louis A."/>
            <person name="Dehais P."/>
            <person name="Bardou P."/>
            <person name="Montfort J."/>
            <person name="Klopp C."/>
            <person name="Cabau C."/>
            <person name="Gaspin C."/>
            <person name="Thorgaard G.H."/>
            <person name="Boussaha M."/>
            <person name="Quillet E."/>
            <person name="Guyomard R."/>
            <person name="Galiana D."/>
            <person name="Bobe J."/>
            <person name="Volff J.N."/>
            <person name="Genet C."/>
            <person name="Wincker P."/>
            <person name="Jaillon O."/>
            <person name="Roest Crollius H."/>
            <person name="Guiguen Y."/>
        </authorList>
    </citation>
    <scope>NUCLEOTIDE SEQUENCE [LARGE SCALE GENOMIC DNA]</scope>
</reference>
<dbReference type="EMBL" id="FR950243">
    <property type="protein sequence ID" value="CDQ99808.1"/>
    <property type="molecule type" value="Genomic_DNA"/>
</dbReference>
<evidence type="ECO:0008006" key="3">
    <source>
        <dbReference type="Google" id="ProtNLM"/>
    </source>
</evidence>
<dbReference type="AlphaFoldDB" id="A0A060Z6W3"/>